<feature type="transmembrane region" description="Helical" evidence="14">
    <location>
        <begin position="44"/>
        <end position="67"/>
    </location>
</feature>
<evidence type="ECO:0000256" key="6">
    <source>
        <dbReference type="ARBA" id="ARBA00022692"/>
    </source>
</evidence>
<evidence type="ECO:0000256" key="11">
    <source>
        <dbReference type="ARBA" id="ARBA00023033"/>
    </source>
</evidence>
<protein>
    <submittedName>
        <fullName evidence="15">Cytochrome P450</fullName>
    </submittedName>
</protein>
<dbReference type="GO" id="GO:0020037">
    <property type="term" value="F:heme binding"/>
    <property type="evidence" value="ECO:0007669"/>
    <property type="project" value="InterPro"/>
</dbReference>
<name>A0A9W8U0M1_9AGAR</name>
<evidence type="ECO:0000256" key="4">
    <source>
        <dbReference type="ARBA" id="ARBA00010617"/>
    </source>
</evidence>
<dbReference type="EMBL" id="JANVFU010000003">
    <property type="protein sequence ID" value="KAJ3747582.1"/>
    <property type="molecule type" value="Genomic_DNA"/>
</dbReference>
<dbReference type="InterPro" id="IPR002403">
    <property type="entry name" value="Cyt_P450_E_grp-IV"/>
</dbReference>
<dbReference type="PRINTS" id="PR00385">
    <property type="entry name" value="P450"/>
</dbReference>
<feature type="binding site" description="axial binding residue" evidence="13">
    <location>
        <position position="469"/>
    </location>
    <ligand>
        <name>heme</name>
        <dbReference type="ChEBI" id="CHEBI:30413"/>
    </ligand>
    <ligandPart>
        <name>Fe</name>
        <dbReference type="ChEBI" id="CHEBI:18248"/>
    </ligandPart>
</feature>
<evidence type="ECO:0000256" key="5">
    <source>
        <dbReference type="ARBA" id="ARBA00022617"/>
    </source>
</evidence>
<dbReference type="InterPro" id="IPR050121">
    <property type="entry name" value="Cytochrome_P450_monoxygenase"/>
</dbReference>
<evidence type="ECO:0000256" key="3">
    <source>
        <dbReference type="ARBA" id="ARBA00004721"/>
    </source>
</evidence>
<dbReference type="GO" id="GO:0005506">
    <property type="term" value="F:iron ion binding"/>
    <property type="evidence" value="ECO:0007669"/>
    <property type="project" value="InterPro"/>
</dbReference>
<proteinExistence type="inferred from homology"/>
<dbReference type="GO" id="GO:0016705">
    <property type="term" value="F:oxidoreductase activity, acting on paired donors, with incorporation or reduction of molecular oxygen"/>
    <property type="evidence" value="ECO:0007669"/>
    <property type="project" value="InterPro"/>
</dbReference>
<accession>A0A9W8U0M1</accession>
<dbReference type="GO" id="GO:0004497">
    <property type="term" value="F:monooxygenase activity"/>
    <property type="evidence" value="ECO:0007669"/>
    <property type="project" value="UniProtKB-KW"/>
</dbReference>
<dbReference type="Pfam" id="PF00067">
    <property type="entry name" value="p450"/>
    <property type="match status" value="1"/>
</dbReference>
<keyword evidence="12 14" id="KW-0472">Membrane</keyword>
<keyword evidence="8 14" id="KW-1133">Transmembrane helix</keyword>
<keyword evidence="10 13" id="KW-0408">Iron</keyword>
<comment type="pathway">
    <text evidence="3">Secondary metabolite biosynthesis; terpenoid biosynthesis.</text>
</comment>
<dbReference type="SUPFAM" id="SSF48264">
    <property type="entry name" value="Cytochrome P450"/>
    <property type="match status" value="1"/>
</dbReference>
<keyword evidence="5 13" id="KW-0349">Heme</keyword>
<sequence length="526" mass="59190">MPAFLSTMNSSSLHFAVPFTVPTILASAILLPLSLLVSQGIYHLYFSPLSLIPGPWYAAVSDLWIIVHTLRCRKVRAIDDLFKVYGPVVRIAPTTVAFLDPDYEQQTTRMVYTALKLDKGPIYNAVQMNGHLHSVAIIEHNVHAKYKRIFSSHYSPGNIALLHPDMKVSAELLIQKIMEAKGQPVDIFHGMHLVMIDLILKSTFGHDQGALEAWSENSHDIIMSAIEDFALLILIQGIVPNWLFSVVRQFPNKRWQTFCSSGDTLFDTMADFVREQQKEKDAGRLDERDKSTLIERLFAHNDSCAPKDRLSFEDMTSESTTHLLAGVDASAVAVSYILWRFANQPLRIKQQIQAELDNAIPDAGVLPDWKTLHNLPILDALFKEGLRLHGPIPTFLERLAPRGEPLNLLGYQLPPGTVIGTQSWSMHRNARIFGNPEEFDISRWLDDTNELQDAMSQAWAPYGLGTRICIGQHLARGAMKTVLAALLRNFDVLPCPETNDKTMDMMELFGMFPVGLSCKLKFYPRT</sequence>
<keyword evidence="11" id="KW-0503">Monooxygenase</keyword>
<dbReference type="PANTHER" id="PTHR24305">
    <property type="entry name" value="CYTOCHROME P450"/>
    <property type="match status" value="1"/>
</dbReference>
<feature type="transmembrane region" description="Helical" evidence="14">
    <location>
        <begin position="15"/>
        <end position="37"/>
    </location>
</feature>
<dbReference type="AlphaFoldDB" id="A0A9W8U0M1"/>
<dbReference type="InterPro" id="IPR001128">
    <property type="entry name" value="Cyt_P450"/>
</dbReference>
<reference evidence="15 16" key="1">
    <citation type="journal article" date="2023" name="Proc. Natl. Acad. Sci. U.S.A.">
        <title>A global phylogenomic analysis of the shiitake genus Lentinula.</title>
        <authorList>
            <person name="Sierra-Patev S."/>
            <person name="Min B."/>
            <person name="Naranjo-Ortiz M."/>
            <person name="Looney B."/>
            <person name="Konkel Z."/>
            <person name="Slot J.C."/>
            <person name="Sakamoto Y."/>
            <person name="Steenwyk J.L."/>
            <person name="Rokas A."/>
            <person name="Carro J."/>
            <person name="Camarero S."/>
            <person name="Ferreira P."/>
            <person name="Molpeceres G."/>
            <person name="Ruiz-Duenas F.J."/>
            <person name="Serrano A."/>
            <person name="Henrissat B."/>
            <person name="Drula E."/>
            <person name="Hughes K.W."/>
            <person name="Mata J.L."/>
            <person name="Ishikawa N.K."/>
            <person name="Vargas-Isla R."/>
            <person name="Ushijima S."/>
            <person name="Smith C.A."/>
            <person name="Donoghue J."/>
            <person name="Ahrendt S."/>
            <person name="Andreopoulos W."/>
            <person name="He G."/>
            <person name="LaButti K."/>
            <person name="Lipzen A."/>
            <person name="Ng V."/>
            <person name="Riley R."/>
            <person name="Sandor L."/>
            <person name="Barry K."/>
            <person name="Martinez A.T."/>
            <person name="Xiao Y."/>
            <person name="Gibbons J.G."/>
            <person name="Terashima K."/>
            <person name="Grigoriev I.V."/>
            <person name="Hibbett D."/>
        </authorList>
    </citation>
    <scope>NUCLEOTIDE SEQUENCE [LARGE SCALE GENOMIC DNA]</scope>
    <source>
        <strain evidence="15 16">TFB7810</strain>
    </source>
</reference>
<evidence type="ECO:0000256" key="1">
    <source>
        <dbReference type="ARBA" id="ARBA00001971"/>
    </source>
</evidence>
<evidence type="ECO:0000256" key="12">
    <source>
        <dbReference type="ARBA" id="ARBA00023136"/>
    </source>
</evidence>
<evidence type="ECO:0000256" key="2">
    <source>
        <dbReference type="ARBA" id="ARBA00004370"/>
    </source>
</evidence>
<dbReference type="Gene3D" id="1.10.630.10">
    <property type="entry name" value="Cytochrome P450"/>
    <property type="match status" value="1"/>
</dbReference>
<dbReference type="PRINTS" id="PR00465">
    <property type="entry name" value="EP450IV"/>
</dbReference>
<comment type="cofactor">
    <cofactor evidence="1 13">
        <name>heme</name>
        <dbReference type="ChEBI" id="CHEBI:30413"/>
    </cofactor>
</comment>
<evidence type="ECO:0000256" key="7">
    <source>
        <dbReference type="ARBA" id="ARBA00022723"/>
    </source>
</evidence>
<evidence type="ECO:0000256" key="9">
    <source>
        <dbReference type="ARBA" id="ARBA00023002"/>
    </source>
</evidence>
<keyword evidence="6 14" id="KW-0812">Transmembrane</keyword>
<keyword evidence="7 13" id="KW-0479">Metal-binding</keyword>
<evidence type="ECO:0000313" key="15">
    <source>
        <dbReference type="EMBL" id="KAJ3747582.1"/>
    </source>
</evidence>
<organism evidence="15 16">
    <name type="scientific">Lentinula detonsa</name>
    <dbReference type="NCBI Taxonomy" id="2804962"/>
    <lineage>
        <taxon>Eukaryota</taxon>
        <taxon>Fungi</taxon>
        <taxon>Dikarya</taxon>
        <taxon>Basidiomycota</taxon>
        <taxon>Agaricomycotina</taxon>
        <taxon>Agaricomycetes</taxon>
        <taxon>Agaricomycetidae</taxon>
        <taxon>Agaricales</taxon>
        <taxon>Marasmiineae</taxon>
        <taxon>Omphalotaceae</taxon>
        <taxon>Lentinula</taxon>
    </lineage>
</organism>
<dbReference type="InterPro" id="IPR036396">
    <property type="entry name" value="Cyt_P450_sf"/>
</dbReference>
<evidence type="ECO:0000313" key="16">
    <source>
        <dbReference type="Proteomes" id="UP001142393"/>
    </source>
</evidence>
<dbReference type="PANTHER" id="PTHR24305:SF166">
    <property type="entry name" value="CYTOCHROME P450 12A4, MITOCHONDRIAL-RELATED"/>
    <property type="match status" value="1"/>
</dbReference>
<gene>
    <name evidence="15" type="ORF">DFH05DRAFT_1480503</name>
</gene>
<evidence type="ECO:0000256" key="14">
    <source>
        <dbReference type="SAM" id="Phobius"/>
    </source>
</evidence>
<keyword evidence="9" id="KW-0560">Oxidoreductase</keyword>
<comment type="subcellular location">
    <subcellularLocation>
        <location evidence="2">Membrane</location>
    </subcellularLocation>
</comment>
<dbReference type="Proteomes" id="UP001142393">
    <property type="component" value="Unassembled WGS sequence"/>
</dbReference>
<keyword evidence="16" id="KW-1185">Reference proteome</keyword>
<comment type="similarity">
    <text evidence="4">Belongs to the cytochrome P450 family.</text>
</comment>
<dbReference type="GO" id="GO:0016020">
    <property type="term" value="C:membrane"/>
    <property type="evidence" value="ECO:0007669"/>
    <property type="project" value="UniProtKB-SubCell"/>
</dbReference>
<evidence type="ECO:0000256" key="8">
    <source>
        <dbReference type="ARBA" id="ARBA00022989"/>
    </source>
</evidence>
<comment type="caution">
    <text evidence="15">The sequence shown here is derived from an EMBL/GenBank/DDBJ whole genome shotgun (WGS) entry which is preliminary data.</text>
</comment>
<evidence type="ECO:0000256" key="10">
    <source>
        <dbReference type="ARBA" id="ARBA00023004"/>
    </source>
</evidence>
<evidence type="ECO:0000256" key="13">
    <source>
        <dbReference type="PIRSR" id="PIRSR602403-1"/>
    </source>
</evidence>